<dbReference type="eggNOG" id="COG1131">
    <property type="taxonomic scope" value="Bacteria"/>
</dbReference>
<dbReference type="PROSITE" id="PS50893">
    <property type="entry name" value="ABC_TRANSPORTER_2"/>
    <property type="match status" value="1"/>
</dbReference>
<dbReference type="GO" id="GO:0016887">
    <property type="term" value="F:ATP hydrolysis activity"/>
    <property type="evidence" value="ECO:0007669"/>
    <property type="project" value="InterPro"/>
</dbReference>
<dbReference type="OrthoDB" id="9804819at2"/>
<dbReference type="SUPFAM" id="SSF52540">
    <property type="entry name" value="P-loop containing nucleoside triphosphate hydrolases"/>
    <property type="match status" value="1"/>
</dbReference>
<dbReference type="PANTHER" id="PTHR42939">
    <property type="entry name" value="ABC TRANSPORTER ATP-BINDING PROTEIN ALBC-RELATED"/>
    <property type="match status" value="1"/>
</dbReference>
<dbReference type="InterPro" id="IPR003593">
    <property type="entry name" value="AAA+_ATPase"/>
</dbReference>
<dbReference type="Proteomes" id="UP000012589">
    <property type="component" value="Unassembled WGS sequence"/>
</dbReference>
<dbReference type="InterPro" id="IPR003439">
    <property type="entry name" value="ABC_transporter-like_ATP-bd"/>
</dbReference>
<dbReference type="InterPro" id="IPR027417">
    <property type="entry name" value="P-loop_NTPase"/>
</dbReference>
<accession>N2ANC9</accession>
<dbReference type="Gene3D" id="3.40.50.300">
    <property type="entry name" value="P-loop containing nucleotide triphosphate hydrolases"/>
    <property type="match status" value="1"/>
</dbReference>
<evidence type="ECO:0000256" key="1">
    <source>
        <dbReference type="ARBA" id="ARBA00022448"/>
    </source>
</evidence>
<dbReference type="STRING" id="1235802.C823_01743"/>
<comment type="caution">
    <text evidence="5">The sequence shown here is derived from an EMBL/GenBank/DDBJ whole genome shotgun (WGS) entry which is preliminary data.</text>
</comment>
<organism evidence="5 6">
    <name type="scientific">Eubacterium plexicaudatum ASF492</name>
    <dbReference type="NCBI Taxonomy" id="1235802"/>
    <lineage>
        <taxon>Bacteria</taxon>
        <taxon>Bacillati</taxon>
        <taxon>Bacillota</taxon>
        <taxon>Clostridia</taxon>
        <taxon>Eubacteriales</taxon>
        <taxon>Eubacteriaceae</taxon>
        <taxon>Eubacterium</taxon>
    </lineage>
</organism>
<dbReference type="PATRIC" id="fig|1235802.3.peg.1844"/>
<keyword evidence="3" id="KW-0067">ATP-binding</keyword>
<proteinExistence type="predicted"/>
<gene>
    <name evidence="5" type="ORF">C823_01743</name>
</gene>
<name>N2ANC9_9FIRM</name>
<reference evidence="5 6" key="1">
    <citation type="journal article" date="2014" name="Genome Announc.">
        <title>Draft genome sequences of the altered schaedler flora, a defined bacterial community from gnotobiotic mice.</title>
        <authorList>
            <person name="Wannemuehler M.J."/>
            <person name="Overstreet A.M."/>
            <person name="Ward D.V."/>
            <person name="Phillips G.J."/>
        </authorList>
    </citation>
    <scope>NUCLEOTIDE SEQUENCE [LARGE SCALE GENOMIC DNA]</scope>
    <source>
        <strain evidence="5 6">ASF492</strain>
    </source>
</reference>
<dbReference type="Pfam" id="PF00005">
    <property type="entry name" value="ABC_tran"/>
    <property type="match status" value="1"/>
</dbReference>
<protein>
    <recommendedName>
        <fullName evidence="4">ABC transporter domain-containing protein</fullName>
    </recommendedName>
</protein>
<keyword evidence="1" id="KW-0813">Transport</keyword>
<dbReference type="InterPro" id="IPR051782">
    <property type="entry name" value="ABC_Transporter_VariousFunc"/>
</dbReference>
<evidence type="ECO:0000313" key="5">
    <source>
        <dbReference type="EMBL" id="EMZ29651.1"/>
    </source>
</evidence>
<dbReference type="PANTHER" id="PTHR42939:SF3">
    <property type="entry name" value="ABC TRANSPORTER ATP-BINDING COMPONENT"/>
    <property type="match status" value="1"/>
</dbReference>
<dbReference type="CDD" id="cd03230">
    <property type="entry name" value="ABC_DR_subfamily_A"/>
    <property type="match status" value="1"/>
</dbReference>
<dbReference type="HOGENOM" id="CLU_000604_1_2_9"/>
<dbReference type="AlphaFoldDB" id="N2ANC9"/>
<dbReference type="EMBL" id="AQFT01000056">
    <property type="protein sequence ID" value="EMZ29651.1"/>
    <property type="molecule type" value="Genomic_DNA"/>
</dbReference>
<dbReference type="SMART" id="SM00382">
    <property type="entry name" value="AAA"/>
    <property type="match status" value="1"/>
</dbReference>
<dbReference type="GO" id="GO:0005524">
    <property type="term" value="F:ATP binding"/>
    <property type="evidence" value="ECO:0007669"/>
    <property type="project" value="UniProtKB-KW"/>
</dbReference>
<keyword evidence="6" id="KW-1185">Reference proteome</keyword>
<keyword evidence="2" id="KW-0547">Nucleotide-binding</keyword>
<sequence length="214" mass="24978">MNIEFQNVTYRNKKFCLKDLSFAIREGYITALIGKNGAGKTTLFHLLLDKNAKYEGNILADGIDWKQNHTERMNRIGFVSSDRKFFMECTAQENAEMLRWLYVDFSPEKFQLHMERMGVCAQKRLLEMSGGEYIKFQLAFGMAHNAQLYLLDEATAGMDPVFKREFFRMLHELLTDEHCTVFMSTHLQEDIQKHMDYVIRLEEGYAKEISVGSI</sequence>
<feature type="domain" description="ABC transporter" evidence="4">
    <location>
        <begin position="3"/>
        <end position="214"/>
    </location>
</feature>
<evidence type="ECO:0000259" key="4">
    <source>
        <dbReference type="PROSITE" id="PS50893"/>
    </source>
</evidence>
<evidence type="ECO:0000256" key="2">
    <source>
        <dbReference type="ARBA" id="ARBA00022741"/>
    </source>
</evidence>
<evidence type="ECO:0000313" key="6">
    <source>
        <dbReference type="Proteomes" id="UP000012589"/>
    </source>
</evidence>
<evidence type="ECO:0000256" key="3">
    <source>
        <dbReference type="ARBA" id="ARBA00022840"/>
    </source>
</evidence>